<feature type="non-terminal residue" evidence="1">
    <location>
        <position position="51"/>
    </location>
</feature>
<reference evidence="1 2" key="1">
    <citation type="journal article" date="2018" name="Front. Plant Sci.">
        <title>Red Clover (Trifolium pratense) and Zigzag Clover (T. medium) - A Picture of Genomic Similarities and Differences.</title>
        <authorList>
            <person name="Dluhosova J."/>
            <person name="Istvanek J."/>
            <person name="Nedelnik J."/>
            <person name="Repkova J."/>
        </authorList>
    </citation>
    <scope>NUCLEOTIDE SEQUENCE [LARGE SCALE GENOMIC DNA]</scope>
    <source>
        <strain evidence="2">cv. 10/8</strain>
        <tissue evidence="1">Leaf</tissue>
    </source>
</reference>
<comment type="caution">
    <text evidence="1">The sequence shown here is derived from an EMBL/GenBank/DDBJ whole genome shotgun (WGS) entry which is preliminary data.</text>
</comment>
<evidence type="ECO:0000313" key="2">
    <source>
        <dbReference type="Proteomes" id="UP000265520"/>
    </source>
</evidence>
<accession>A0A392VDW4</accession>
<dbReference type="AlphaFoldDB" id="A0A392VDW4"/>
<sequence length="51" mass="6165">MDEGSDGGRCGRRDGRRERWRERGGWREVDVVSDVVRWMEKVGCRERWIEI</sequence>
<keyword evidence="2" id="KW-1185">Reference proteome</keyword>
<proteinExistence type="predicted"/>
<dbReference type="Proteomes" id="UP000265520">
    <property type="component" value="Unassembled WGS sequence"/>
</dbReference>
<dbReference type="EMBL" id="LXQA011116050">
    <property type="protein sequence ID" value="MCI85469.1"/>
    <property type="molecule type" value="Genomic_DNA"/>
</dbReference>
<name>A0A392VDW4_9FABA</name>
<evidence type="ECO:0000313" key="1">
    <source>
        <dbReference type="EMBL" id="MCI85469.1"/>
    </source>
</evidence>
<protein>
    <submittedName>
        <fullName evidence="1">Uncharacterized protein</fullName>
    </submittedName>
</protein>
<organism evidence="1 2">
    <name type="scientific">Trifolium medium</name>
    <dbReference type="NCBI Taxonomy" id="97028"/>
    <lineage>
        <taxon>Eukaryota</taxon>
        <taxon>Viridiplantae</taxon>
        <taxon>Streptophyta</taxon>
        <taxon>Embryophyta</taxon>
        <taxon>Tracheophyta</taxon>
        <taxon>Spermatophyta</taxon>
        <taxon>Magnoliopsida</taxon>
        <taxon>eudicotyledons</taxon>
        <taxon>Gunneridae</taxon>
        <taxon>Pentapetalae</taxon>
        <taxon>rosids</taxon>
        <taxon>fabids</taxon>
        <taxon>Fabales</taxon>
        <taxon>Fabaceae</taxon>
        <taxon>Papilionoideae</taxon>
        <taxon>50 kb inversion clade</taxon>
        <taxon>NPAAA clade</taxon>
        <taxon>Hologalegina</taxon>
        <taxon>IRL clade</taxon>
        <taxon>Trifolieae</taxon>
        <taxon>Trifolium</taxon>
    </lineage>
</organism>